<dbReference type="PANTHER" id="PTHR32294">
    <property type="entry name" value="DNA POLYMERASE III SUBUNIT ALPHA"/>
    <property type="match status" value="1"/>
</dbReference>
<keyword evidence="3" id="KW-0548">Nucleotidyltransferase</keyword>
<evidence type="ECO:0000256" key="2">
    <source>
        <dbReference type="ARBA" id="ARBA00022679"/>
    </source>
</evidence>
<dbReference type="SUPFAM" id="SSF53098">
    <property type="entry name" value="Ribonuclease H-like"/>
    <property type="match status" value="1"/>
</dbReference>
<evidence type="ECO:0000256" key="1">
    <source>
        <dbReference type="ARBA" id="ARBA00012417"/>
    </source>
</evidence>
<dbReference type="NCBIfam" id="NF004226">
    <property type="entry name" value="PRK05673.1"/>
    <property type="match status" value="1"/>
</dbReference>
<evidence type="ECO:0000259" key="8">
    <source>
        <dbReference type="SMART" id="SM00481"/>
    </source>
</evidence>
<dbReference type="InterPro" id="IPR029460">
    <property type="entry name" value="DNAPol_HHH"/>
</dbReference>
<dbReference type="InterPro" id="IPR012337">
    <property type="entry name" value="RNaseH-like_sf"/>
</dbReference>
<proteinExistence type="predicted"/>
<dbReference type="Pfam" id="PF14579">
    <property type="entry name" value="HHH_6"/>
    <property type="match status" value="1"/>
</dbReference>
<dbReference type="Pfam" id="PF17657">
    <property type="entry name" value="DNA_pol3_finger"/>
    <property type="match status" value="1"/>
</dbReference>
<feature type="domain" description="Polymerase/histidinol phosphatase N-terminal" evidence="8">
    <location>
        <begin position="254"/>
        <end position="330"/>
    </location>
</feature>
<dbReference type="Proteomes" id="UP000762676">
    <property type="component" value="Unassembled WGS sequence"/>
</dbReference>
<dbReference type="Gene3D" id="3.30.420.10">
    <property type="entry name" value="Ribonuclease H-like superfamily/Ribonuclease H"/>
    <property type="match status" value="1"/>
</dbReference>
<dbReference type="GO" id="GO:0008408">
    <property type="term" value="F:3'-5' exonuclease activity"/>
    <property type="evidence" value="ECO:0007669"/>
    <property type="project" value="InterPro"/>
</dbReference>
<dbReference type="InterPro" id="IPR011708">
    <property type="entry name" value="DNA_pol3_alpha_NTPase_dom"/>
</dbReference>
<keyword evidence="5 9" id="KW-0239">DNA-directed DNA polymerase</keyword>
<gene>
    <name evidence="9" type="ORF">ElyMa_002167000</name>
</gene>
<dbReference type="InterPro" id="IPR040982">
    <property type="entry name" value="DNA_pol3_finger"/>
</dbReference>
<dbReference type="Pfam" id="PF00929">
    <property type="entry name" value="RNase_T"/>
    <property type="match status" value="1"/>
</dbReference>
<reference evidence="9 10" key="1">
    <citation type="journal article" date="2021" name="Elife">
        <title>Chloroplast acquisition without the gene transfer in kleptoplastic sea slugs, Plakobranchus ocellatus.</title>
        <authorList>
            <person name="Maeda T."/>
            <person name="Takahashi S."/>
            <person name="Yoshida T."/>
            <person name="Shimamura S."/>
            <person name="Takaki Y."/>
            <person name="Nagai Y."/>
            <person name="Toyoda A."/>
            <person name="Suzuki Y."/>
            <person name="Arimoto A."/>
            <person name="Ishii H."/>
            <person name="Satoh N."/>
            <person name="Nishiyama T."/>
            <person name="Hasebe M."/>
            <person name="Maruyama T."/>
            <person name="Minagawa J."/>
            <person name="Obokata J."/>
            <person name="Shigenobu S."/>
        </authorList>
    </citation>
    <scope>NUCLEOTIDE SEQUENCE [LARGE SCALE GENOMIC DNA]</scope>
</reference>
<dbReference type="Gene3D" id="1.10.150.870">
    <property type="match status" value="1"/>
</dbReference>
<comment type="catalytic activity">
    <reaction evidence="6">
        <text>DNA(n) + a 2'-deoxyribonucleoside 5'-triphosphate = DNA(n+1) + diphosphate</text>
        <dbReference type="Rhea" id="RHEA:22508"/>
        <dbReference type="Rhea" id="RHEA-COMP:17339"/>
        <dbReference type="Rhea" id="RHEA-COMP:17340"/>
        <dbReference type="ChEBI" id="CHEBI:33019"/>
        <dbReference type="ChEBI" id="CHEBI:61560"/>
        <dbReference type="ChEBI" id="CHEBI:173112"/>
        <dbReference type="EC" id="2.7.7.7"/>
    </reaction>
</comment>
<evidence type="ECO:0000256" key="5">
    <source>
        <dbReference type="ARBA" id="ARBA00022932"/>
    </source>
</evidence>
<dbReference type="Pfam" id="PF02811">
    <property type="entry name" value="PHP"/>
    <property type="match status" value="1"/>
</dbReference>
<evidence type="ECO:0000313" key="10">
    <source>
        <dbReference type="Proteomes" id="UP000762676"/>
    </source>
</evidence>
<dbReference type="Gene3D" id="3.20.20.140">
    <property type="entry name" value="Metal-dependent hydrolases"/>
    <property type="match status" value="1"/>
</dbReference>
<dbReference type="InterPro" id="IPR004805">
    <property type="entry name" value="DnaE2/DnaE/PolC"/>
</dbReference>
<dbReference type="GO" id="GO:0003676">
    <property type="term" value="F:nucleic acid binding"/>
    <property type="evidence" value="ECO:0007669"/>
    <property type="project" value="InterPro"/>
</dbReference>
<dbReference type="InterPro" id="IPR004013">
    <property type="entry name" value="PHP_dom"/>
</dbReference>
<dbReference type="Gene3D" id="1.10.10.1600">
    <property type="entry name" value="Bacterial DNA polymerase III alpha subunit, thumb domain"/>
    <property type="match status" value="1"/>
</dbReference>
<dbReference type="PANTHER" id="PTHR32294:SF0">
    <property type="entry name" value="DNA POLYMERASE III SUBUNIT ALPHA"/>
    <property type="match status" value="1"/>
</dbReference>
<dbReference type="InterPro" id="IPR036397">
    <property type="entry name" value="RNaseH_sf"/>
</dbReference>
<feature type="domain" description="Exonuclease" evidence="7">
    <location>
        <begin position="1"/>
        <end position="192"/>
    </location>
</feature>
<keyword evidence="4" id="KW-0235">DNA replication</keyword>
<dbReference type="CDD" id="cd06127">
    <property type="entry name" value="DEDDh"/>
    <property type="match status" value="1"/>
</dbReference>
<dbReference type="EMBL" id="BMAT01004494">
    <property type="protein sequence ID" value="GFR74589.1"/>
    <property type="molecule type" value="Genomic_DNA"/>
</dbReference>
<evidence type="ECO:0000313" key="9">
    <source>
        <dbReference type="EMBL" id="GFR74589.1"/>
    </source>
</evidence>
<dbReference type="InterPro" id="IPR003141">
    <property type="entry name" value="Pol/His_phosphatase_N"/>
</dbReference>
<accession>A0AAV4FNS0</accession>
<organism evidence="9 10">
    <name type="scientific">Elysia marginata</name>
    <dbReference type="NCBI Taxonomy" id="1093978"/>
    <lineage>
        <taxon>Eukaryota</taxon>
        <taxon>Metazoa</taxon>
        <taxon>Spiralia</taxon>
        <taxon>Lophotrochozoa</taxon>
        <taxon>Mollusca</taxon>
        <taxon>Gastropoda</taxon>
        <taxon>Heterobranchia</taxon>
        <taxon>Euthyneura</taxon>
        <taxon>Panpulmonata</taxon>
        <taxon>Sacoglossa</taxon>
        <taxon>Placobranchoidea</taxon>
        <taxon>Plakobranchidae</taxon>
        <taxon>Elysia</taxon>
    </lineage>
</organism>
<comment type="caution">
    <text evidence="9">The sequence shown here is derived from an EMBL/GenBank/DDBJ whole genome shotgun (WGS) entry which is preliminary data.</text>
</comment>
<evidence type="ECO:0000256" key="6">
    <source>
        <dbReference type="ARBA" id="ARBA00049244"/>
    </source>
</evidence>
<keyword evidence="2" id="KW-0808">Transferase</keyword>
<dbReference type="EC" id="2.7.7.7" evidence="1"/>
<dbReference type="CDD" id="cd04485">
    <property type="entry name" value="DnaE_OBF"/>
    <property type="match status" value="1"/>
</dbReference>
<dbReference type="SMART" id="SM00481">
    <property type="entry name" value="POLIIIAc"/>
    <property type="match status" value="1"/>
</dbReference>
<evidence type="ECO:0000256" key="3">
    <source>
        <dbReference type="ARBA" id="ARBA00022695"/>
    </source>
</evidence>
<dbReference type="InterPro" id="IPR013520">
    <property type="entry name" value="Ribonucl_H"/>
</dbReference>
<evidence type="ECO:0000256" key="4">
    <source>
        <dbReference type="ARBA" id="ARBA00022705"/>
    </source>
</evidence>
<name>A0AAV4FNS0_9GAST</name>
<keyword evidence="10" id="KW-1185">Reference proteome</keyword>
<dbReference type="Pfam" id="PF07733">
    <property type="entry name" value="DNA_pol3_alpha"/>
    <property type="match status" value="1"/>
</dbReference>
<dbReference type="GO" id="GO:0003887">
    <property type="term" value="F:DNA-directed DNA polymerase activity"/>
    <property type="evidence" value="ECO:0007669"/>
    <property type="project" value="UniProtKB-KW"/>
</dbReference>
<dbReference type="InterPro" id="IPR041931">
    <property type="entry name" value="DNA_pol3_alpha_thumb_dom"/>
</dbReference>
<protein>
    <recommendedName>
        <fullName evidence="1">DNA-directed DNA polymerase</fullName>
        <ecNumber evidence="1">2.7.7.7</ecNumber>
    </recommendedName>
</protein>
<sequence length="1429" mass="163738">MFLIFDTETTGLPARYDAPLTNFDNWPRIVQIAWQVHDEKGQMVSHNDFLIKPSGFTIPFDSEKIHGISTALAENEGEDFQTVISEFQKDLEKTRYIAGQNINFDMNILGCEFLRLGIENPLPNYVVLDTCSQISANLCKIQKGKWGKYKYPTLTELHRFLFGESFDEVHNAVSDVEATARCFFELLRIGKGIDLSKIDTKDFLMDFCKANPKTIKPVGLKSTNLKKASEKYAKENTKKTPKKIDFNLSDYPFVHLHNHTEYTVLLSTTKIEKLVAKANEEQMPAVSITDLGNLMGAMHFLKAIKSQNKNISDKSKKLKPIIGCVLYVCENHMDKTKKDNGYQMVFLAKTKKGYQNLCKMSSIGYVEGFYYVPRISHSIVETYKEDLIVLTGNLNGEISSKILSVGDAQAEKALLWWKAQFNEDLYIELTRNGGKAETHVNKKLLEFSQKHSVKIVATNNTYYVEQSDAKAHDILLCVKEGEKQSTPIGEGRGHRFGFENQEYYFKSEEEMKTLFEDLPEAIINISEIIKKIDVYDLEREVLIPKFDIPKSFKNNSSLSDENAYLKYLAYEGAKNRYTDLEDIKERLDFELKVIEKTGYPGYFLIVQDLIENARKMDVSVGPGRGSVAGSVVAYCLGITNINPIKYNLLFERFLNPDRISMPDIDIDFEDEGRGKVRDYVINKYGSKRVAQIITYGTMAAKSSVRDTARVLDLPLMDADRLAGLIPWNTSLNNILETDRKTLKKDMKQKDWEKCLTLKEISENSNDKSATVINQAKILEGSLRSLGTHACGVIITPQDITDLVPIATAKDSELYVTQFDNSVVEDVGLLKMDFLGLKTLSLIKEAVRVIEKRHGIAIDIDGIPLDDKKTYDLFQRGDTVGIFQYESDGMKKYMKDLKPTVFEDLIAMNALYRPGPMEYIPSFIKRKHGMEEITYDLDVCEVFLKETYGITVYQEQVMLLSQEISGFTKGEADLLRKAMGKKIHSLLKTLKPKFISGGENNGHDKTTLEKIWKDWDAFASYAFNKSHSTCYAWLGYQTAYLKANYTGEFMAAVLSHNMNNIEQVSFFLEECKRLNINFLGPNINESDYFFTVDKDNAILFGMGAIKGVGRVAVDTILEHRKERHYTSLFDMVKRIDLKSANKKTLESLAYAGAFDIFEGVHRAQYFQNVSENNSFLESVIRYGTKFQNNQNSLQMNLFDEITELEIEEPTPPDCEPWGNLEMLGKEAEVLGVFISGHPLDNYKKEIQNFCNTDLTVFYDLKPYLNKELRFAGIIIKSENRVSRNGNEWCIFTLEDYKTSYEFRIFGKEYLKFKHYLHPNTFLYIRAFIKPGWKDERDRFIHFSTMELLDSVLKNYAKQLNLRLDLEDVNPQKVERIINVIDKHKGSKPIQFLVCYEKEAIRLNFNVANYKVNISQELLQDLTNEGLECHI</sequence>
<dbReference type="NCBIfam" id="TIGR00594">
    <property type="entry name" value="polc"/>
    <property type="match status" value="1"/>
</dbReference>
<evidence type="ECO:0000259" key="7">
    <source>
        <dbReference type="SMART" id="SM00479"/>
    </source>
</evidence>
<dbReference type="SMART" id="SM00479">
    <property type="entry name" value="EXOIII"/>
    <property type="match status" value="1"/>
</dbReference>
<dbReference type="GO" id="GO:0006260">
    <property type="term" value="P:DNA replication"/>
    <property type="evidence" value="ECO:0007669"/>
    <property type="project" value="UniProtKB-KW"/>
</dbReference>